<feature type="chain" id="PRO_5007526519" evidence="2">
    <location>
        <begin position="23"/>
        <end position="190"/>
    </location>
</feature>
<dbReference type="AlphaFoldDB" id="A0A146JYN8"/>
<dbReference type="SMART" id="SM00708">
    <property type="entry name" value="PhBP"/>
    <property type="match status" value="1"/>
</dbReference>
<dbReference type="Pfam" id="PF01395">
    <property type="entry name" value="PBP_GOBP"/>
    <property type="match status" value="1"/>
</dbReference>
<dbReference type="Gene3D" id="1.10.238.20">
    <property type="entry name" value="Pheromone/general odorant binding protein domain"/>
    <property type="match status" value="1"/>
</dbReference>
<dbReference type="EMBL" id="GEDO01000020">
    <property type="protein sequence ID" value="JAP88606.1"/>
    <property type="molecule type" value="mRNA"/>
</dbReference>
<reference evidence="3" key="1">
    <citation type="submission" date="2015-12" db="EMBL/GenBank/DDBJ databases">
        <title>Antennal transcriptome and differential expression of olfactory genes in the yellow peach moth, Conogethes punctiferalis (Guen e) (Lepidoptera: Crambidae).</title>
        <authorList>
            <person name="Du Y."/>
        </authorList>
    </citation>
    <scope>NUCLEOTIDE SEQUENCE</scope>
    <source>
        <tissue evidence="3">Antennae</tissue>
    </source>
</reference>
<dbReference type="SUPFAM" id="SSF47565">
    <property type="entry name" value="Insect pheromone/odorant-binding proteins"/>
    <property type="match status" value="1"/>
</dbReference>
<feature type="non-terminal residue" evidence="3">
    <location>
        <position position="1"/>
    </location>
</feature>
<feature type="non-terminal residue" evidence="3">
    <location>
        <position position="190"/>
    </location>
</feature>
<protein>
    <submittedName>
        <fullName evidence="3">OBP</fullName>
    </submittedName>
</protein>
<organism evidence="3">
    <name type="scientific">Conogethes punctiferalis</name>
    <name type="common">Durian fruit borer</name>
    <name type="synonym">Astura punctiferalis</name>
    <dbReference type="NCBI Taxonomy" id="1133088"/>
    <lineage>
        <taxon>Eukaryota</taxon>
        <taxon>Metazoa</taxon>
        <taxon>Ecdysozoa</taxon>
        <taxon>Arthropoda</taxon>
        <taxon>Hexapoda</taxon>
        <taxon>Insecta</taxon>
        <taxon>Pterygota</taxon>
        <taxon>Neoptera</taxon>
        <taxon>Endopterygota</taxon>
        <taxon>Lepidoptera</taxon>
        <taxon>Glossata</taxon>
        <taxon>Ditrysia</taxon>
        <taxon>Pyraloidea</taxon>
        <taxon>Crambidae</taxon>
        <taxon>Spilomelinae</taxon>
        <taxon>Conogethes</taxon>
    </lineage>
</organism>
<proteinExistence type="evidence at transcript level"/>
<feature type="compositionally biased region" description="Low complexity" evidence="1">
    <location>
        <begin position="23"/>
        <end position="39"/>
    </location>
</feature>
<dbReference type="SMR" id="A0A146JYN8"/>
<evidence type="ECO:0000313" key="3">
    <source>
        <dbReference type="EMBL" id="JAP88606.1"/>
    </source>
</evidence>
<keyword evidence="2" id="KW-0732">Signal</keyword>
<evidence type="ECO:0000256" key="1">
    <source>
        <dbReference type="SAM" id="MobiDB-lite"/>
    </source>
</evidence>
<dbReference type="GO" id="GO:0005549">
    <property type="term" value="F:odorant binding"/>
    <property type="evidence" value="ECO:0007669"/>
    <property type="project" value="InterPro"/>
</dbReference>
<sequence length="190" mass="20350">MSRVVSVTLLALLALSVGLSVGASTGTSGSSATTSGTTSNDLSRSTDDVKGKLITPADDQGNMTSSEERALDVPDLMAVMVECNDSFRIEMGYLESLNESGSFPDEIDRTPKCYVRCVLEKTGVASEDGLFDPAQAAAVFAGERNGVLMTNLEDLASRCAADRNEKCKCERSYNFIKCLMEAEIKEYVSN</sequence>
<name>A0A146JYN8_CONPF</name>
<dbReference type="InterPro" id="IPR036728">
    <property type="entry name" value="PBP_GOBP_sf"/>
</dbReference>
<feature type="region of interest" description="Disordered" evidence="1">
    <location>
        <begin position="23"/>
        <end position="69"/>
    </location>
</feature>
<evidence type="ECO:0000256" key="2">
    <source>
        <dbReference type="SAM" id="SignalP"/>
    </source>
</evidence>
<dbReference type="InterPro" id="IPR006170">
    <property type="entry name" value="PBP/GOBP"/>
</dbReference>
<accession>A0A146JYN8</accession>
<dbReference type="CDD" id="cd23992">
    <property type="entry name" value="PBP_GOBP"/>
    <property type="match status" value="1"/>
</dbReference>
<feature type="signal peptide" evidence="2">
    <location>
        <begin position="1"/>
        <end position="22"/>
    </location>
</feature>